<gene>
    <name evidence="1" type="ORF">CCAS_00205</name>
</gene>
<dbReference type="SUPFAM" id="SSF51569">
    <property type="entry name" value="Aldolase"/>
    <property type="match status" value="1"/>
</dbReference>
<dbReference type="GO" id="GO:0016052">
    <property type="term" value="P:carbohydrate catabolic process"/>
    <property type="evidence" value="ECO:0007669"/>
    <property type="project" value="TreeGrafter"/>
</dbReference>
<comment type="caution">
    <text evidence="1">The sequence shown here is derived from an EMBL/GenBank/DDBJ whole genome shotgun (WGS) entry which is preliminary data.</text>
</comment>
<evidence type="ECO:0000313" key="1">
    <source>
        <dbReference type="EMBL" id="CCE53665.1"/>
    </source>
</evidence>
<accession>G7HU00</accession>
<reference evidence="1 2" key="1">
    <citation type="journal article" date="2012" name="J. Bacteriol.">
        <title>Genome Sequence of Corynebacterium casei UCMA 3821, Isolated from a Smear-Ripened Cheese.</title>
        <authorList>
            <person name="Monnet C."/>
            <person name="Loux V."/>
            <person name="Bento P."/>
            <person name="Gibrat J.F."/>
            <person name="Straub C."/>
            <person name="Bonnarme P."/>
            <person name="Landaud S."/>
            <person name="Irlinger F."/>
        </authorList>
    </citation>
    <scope>NUCLEOTIDE SEQUENCE [LARGE SCALE GENOMIC DNA]</scope>
    <source>
        <strain evidence="1 2">UCMA 3821</strain>
    </source>
</reference>
<dbReference type="EMBL" id="CAFW01000008">
    <property type="protein sequence ID" value="CCE53665.1"/>
    <property type="molecule type" value="Genomic_DNA"/>
</dbReference>
<proteinExistence type="predicted"/>
<protein>
    <recommendedName>
        <fullName evidence="3">Deoxyribose-phosphate aldolase</fullName>
    </recommendedName>
</protein>
<name>G7HU00_9CORY</name>
<dbReference type="AlphaFoldDB" id="G7HU00"/>
<dbReference type="GO" id="GO:0005737">
    <property type="term" value="C:cytoplasm"/>
    <property type="evidence" value="ECO:0007669"/>
    <property type="project" value="InterPro"/>
</dbReference>
<dbReference type="GO" id="GO:0004139">
    <property type="term" value="F:deoxyribose-phosphate aldolase activity"/>
    <property type="evidence" value="ECO:0007669"/>
    <property type="project" value="InterPro"/>
</dbReference>
<dbReference type="Proteomes" id="UP000004840">
    <property type="component" value="Unassembled WGS sequence"/>
</dbReference>
<dbReference type="GO" id="GO:0009264">
    <property type="term" value="P:deoxyribonucleotide catabolic process"/>
    <property type="evidence" value="ECO:0007669"/>
    <property type="project" value="InterPro"/>
</dbReference>
<dbReference type="InterPro" id="IPR013785">
    <property type="entry name" value="Aldolase_TIM"/>
</dbReference>
<dbReference type="InterPro" id="IPR011343">
    <property type="entry name" value="DeoC"/>
</dbReference>
<sequence length="185" mass="19680">MSFNFYPKVVMSEFVALSMLGASADQLKKIVEQMGTLPHIGNQRFRVVVDPTQITLAAQLVKDAQLPVMIISVAGYPTGRHHTLIKASEARLAVQSGAEEIWVSVDNTIADSNTHLSELIAISEACPDPVQLGLIAPLSDAPTHPAAHAAIQAARQAGFKRIIATQGSPALAEAASPLEFHVVDL</sequence>
<dbReference type="Gene3D" id="3.20.20.70">
    <property type="entry name" value="Aldolase class I"/>
    <property type="match status" value="1"/>
</dbReference>
<organism evidence="1 2">
    <name type="scientific">Corynebacterium casei UCMA 3821</name>
    <dbReference type="NCBI Taxonomy" id="1110505"/>
    <lineage>
        <taxon>Bacteria</taxon>
        <taxon>Bacillati</taxon>
        <taxon>Actinomycetota</taxon>
        <taxon>Actinomycetes</taxon>
        <taxon>Mycobacteriales</taxon>
        <taxon>Corynebacteriaceae</taxon>
        <taxon>Corynebacterium</taxon>
    </lineage>
</organism>
<evidence type="ECO:0000313" key="2">
    <source>
        <dbReference type="Proteomes" id="UP000004840"/>
    </source>
</evidence>
<evidence type="ECO:0008006" key="3">
    <source>
        <dbReference type="Google" id="ProtNLM"/>
    </source>
</evidence>
<dbReference type="PANTHER" id="PTHR10889:SF1">
    <property type="entry name" value="DEOXYRIBOSE-PHOSPHATE ALDOLASE"/>
    <property type="match status" value="1"/>
</dbReference>
<dbReference type="PANTHER" id="PTHR10889">
    <property type="entry name" value="DEOXYRIBOSE-PHOSPHATE ALDOLASE"/>
    <property type="match status" value="1"/>
</dbReference>